<dbReference type="RefSeq" id="WP_199304964.1">
    <property type="nucleotide sequence ID" value="NZ_JAMPLM010000011.1"/>
</dbReference>
<evidence type="ECO:0000259" key="1">
    <source>
        <dbReference type="Pfam" id="PF01402"/>
    </source>
</evidence>
<name>A0ABV0KK19_9CYAN</name>
<sequence>MRGQPEMYDELKKIVTVSLTPTAVAGLDQYARDRSISRSELVERIGRRVIKLVNDLVHE</sequence>
<dbReference type="Pfam" id="PF01402">
    <property type="entry name" value="RHH_1"/>
    <property type="match status" value="1"/>
</dbReference>
<comment type="caution">
    <text evidence="2">The sequence shown here is derived from an EMBL/GenBank/DDBJ whole genome shotgun (WGS) entry which is preliminary data.</text>
</comment>
<gene>
    <name evidence="2" type="ORF">NDI38_14255</name>
</gene>
<evidence type="ECO:0000313" key="2">
    <source>
        <dbReference type="EMBL" id="MEP1059603.1"/>
    </source>
</evidence>
<accession>A0ABV0KK19</accession>
<dbReference type="EMBL" id="JAMPLM010000011">
    <property type="protein sequence ID" value="MEP1059603.1"/>
    <property type="molecule type" value="Genomic_DNA"/>
</dbReference>
<dbReference type="Proteomes" id="UP001476950">
    <property type="component" value="Unassembled WGS sequence"/>
</dbReference>
<keyword evidence="3" id="KW-1185">Reference proteome</keyword>
<proteinExistence type="predicted"/>
<feature type="domain" description="Ribbon-helix-helix protein CopG" evidence="1">
    <location>
        <begin position="13"/>
        <end position="44"/>
    </location>
</feature>
<reference evidence="2 3" key="1">
    <citation type="submission" date="2022-04" db="EMBL/GenBank/DDBJ databases">
        <title>Positive selection, recombination, and allopatry shape intraspecific diversity of widespread and dominant cyanobacteria.</title>
        <authorList>
            <person name="Wei J."/>
            <person name="Shu W."/>
            <person name="Hu C."/>
        </authorList>
    </citation>
    <scope>NUCLEOTIDE SEQUENCE [LARGE SCALE GENOMIC DNA]</scope>
    <source>
        <strain evidence="2 3">AS-A4</strain>
    </source>
</reference>
<evidence type="ECO:0000313" key="3">
    <source>
        <dbReference type="Proteomes" id="UP001476950"/>
    </source>
</evidence>
<dbReference type="InterPro" id="IPR002145">
    <property type="entry name" value="CopG"/>
</dbReference>
<protein>
    <submittedName>
        <fullName evidence="2">Ribbon-helix-helix protein, CopG family</fullName>
    </submittedName>
</protein>
<organism evidence="2 3">
    <name type="scientific">Stenomitos frigidus AS-A4</name>
    <dbReference type="NCBI Taxonomy" id="2933935"/>
    <lineage>
        <taxon>Bacteria</taxon>
        <taxon>Bacillati</taxon>
        <taxon>Cyanobacteriota</taxon>
        <taxon>Cyanophyceae</taxon>
        <taxon>Leptolyngbyales</taxon>
        <taxon>Leptolyngbyaceae</taxon>
        <taxon>Stenomitos</taxon>
    </lineage>
</organism>